<protein>
    <submittedName>
        <fullName evidence="2">Uncharacterized protein</fullName>
    </submittedName>
</protein>
<name>H2ZJ09_CIOSA</name>
<reference evidence="2" key="2">
    <citation type="submission" date="2025-08" db="UniProtKB">
        <authorList>
            <consortium name="Ensembl"/>
        </authorList>
    </citation>
    <scope>IDENTIFICATION</scope>
</reference>
<dbReference type="InParanoid" id="H2ZJ09"/>
<organism evidence="2 3">
    <name type="scientific">Ciona savignyi</name>
    <name type="common">Pacific transparent sea squirt</name>
    <dbReference type="NCBI Taxonomy" id="51511"/>
    <lineage>
        <taxon>Eukaryota</taxon>
        <taxon>Metazoa</taxon>
        <taxon>Chordata</taxon>
        <taxon>Tunicata</taxon>
        <taxon>Ascidiacea</taxon>
        <taxon>Phlebobranchia</taxon>
        <taxon>Cionidae</taxon>
        <taxon>Ciona</taxon>
    </lineage>
</organism>
<evidence type="ECO:0000313" key="2">
    <source>
        <dbReference type="Ensembl" id="ENSCSAVP00000017575.1"/>
    </source>
</evidence>
<keyword evidence="3" id="KW-1185">Reference proteome</keyword>
<reference evidence="2" key="3">
    <citation type="submission" date="2025-09" db="UniProtKB">
        <authorList>
            <consortium name="Ensembl"/>
        </authorList>
    </citation>
    <scope>IDENTIFICATION</scope>
</reference>
<feature type="compositionally biased region" description="Basic and acidic residues" evidence="1">
    <location>
        <begin position="46"/>
        <end position="60"/>
    </location>
</feature>
<feature type="compositionally biased region" description="Basic and acidic residues" evidence="1">
    <location>
        <begin position="75"/>
        <end position="100"/>
    </location>
</feature>
<evidence type="ECO:0000313" key="3">
    <source>
        <dbReference type="Proteomes" id="UP000007875"/>
    </source>
</evidence>
<accession>H2ZJ09</accession>
<reference evidence="3" key="1">
    <citation type="submission" date="2003-08" db="EMBL/GenBank/DDBJ databases">
        <authorList>
            <person name="Birren B."/>
            <person name="Nusbaum C."/>
            <person name="Abebe A."/>
            <person name="Abouelleil A."/>
            <person name="Adekoya E."/>
            <person name="Ait-zahra M."/>
            <person name="Allen N."/>
            <person name="Allen T."/>
            <person name="An P."/>
            <person name="Anderson M."/>
            <person name="Anderson S."/>
            <person name="Arachchi H."/>
            <person name="Armbruster J."/>
            <person name="Bachantsang P."/>
            <person name="Baldwin J."/>
            <person name="Barry A."/>
            <person name="Bayul T."/>
            <person name="Blitshsteyn B."/>
            <person name="Bloom T."/>
            <person name="Blye J."/>
            <person name="Boguslavskiy L."/>
            <person name="Borowsky M."/>
            <person name="Boukhgalter B."/>
            <person name="Brunache A."/>
            <person name="Butler J."/>
            <person name="Calixte N."/>
            <person name="Calvo S."/>
            <person name="Camarata J."/>
            <person name="Campo K."/>
            <person name="Chang J."/>
            <person name="Cheshatsang Y."/>
            <person name="Citroen M."/>
            <person name="Collymore A."/>
            <person name="Considine T."/>
            <person name="Cook A."/>
            <person name="Cooke P."/>
            <person name="Corum B."/>
            <person name="Cuomo C."/>
            <person name="David R."/>
            <person name="Dawoe T."/>
            <person name="Degray S."/>
            <person name="Dodge S."/>
            <person name="Dooley K."/>
            <person name="Dorje P."/>
            <person name="Dorjee K."/>
            <person name="Dorris L."/>
            <person name="Duffey N."/>
            <person name="Dupes A."/>
            <person name="Elkins T."/>
            <person name="Engels R."/>
            <person name="Erickson J."/>
            <person name="Farina A."/>
            <person name="Faro S."/>
            <person name="Ferreira P."/>
            <person name="Fischer H."/>
            <person name="Fitzgerald M."/>
            <person name="Foley K."/>
            <person name="Gage D."/>
            <person name="Galagan J."/>
            <person name="Gearin G."/>
            <person name="Gnerre S."/>
            <person name="Gnirke A."/>
            <person name="Goyette A."/>
            <person name="Graham J."/>
            <person name="Grandbois E."/>
            <person name="Gyaltsen K."/>
            <person name="Hafez N."/>
            <person name="Hagopian D."/>
            <person name="Hagos B."/>
            <person name="Hall J."/>
            <person name="Hatcher B."/>
            <person name="Heller A."/>
            <person name="Higgins H."/>
            <person name="Honan T."/>
            <person name="Horn A."/>
            <person name="Houde N."/>
            <person name="Hughes L."/>
            <person name="Hulme W."/>
            <person name="Husby E."/>
            <person name="Iliev I."/>
            <person name="Jaffe D."/>
            <person name="Jones C."/>
            <person name="Kamal M."/>
            <person name="Kamat A."/>
            <person name="Kamvysselis M."/>
            <person name="Karlsson E."/>
            <person name="Kells C."/>
            <person name="Kieu A."/>
            <person name="Kisner P."/>
            <person name="Kodira C."/>
            <person name="Kulbokas E."/>
            <person name="Labutti K."/>
            <person name="Lama D."/>
            <person name="Landers T."/>
            <person name="Leger J."/>
            <person name="Levine S."/>
            <person name="Lewis D."/>
            <person name="Lewis T."/>
            <person name="Lindblad-toh K."/>
            <person name="Liu X."/>
            <person name="Lokyitsang T."/>
            <person name="Lokyitsang Y."/>
            <person name="Lucien O."/>
            <person name="Lui A."/>
            <person name="Ma L.J."/>
            <person name="Mabbitt R."/>
            <person name="Macdonald J."/>
            <person name="Maclean C."/>
            <person name="Major J."/>
            <person name="Manning J."/>
            <person name="Marabella R."/>
            <person name="Maru K."/>
            <person name="Matthews C."/>
            <person name="Mauceli E."/>
            <person name="Mccarthy M."/>
            <person name="Mcdonough S."/>
            <person name="Mcghee T."/>
            <person name="Meldrim J."/>
            <person name="Meneus L."/>
            <person name="Mesirov J."/>
            <person name="Mihalev A."/>
            <person name="Mihova T."/>
            <person name="Mikkelsen T."/>
            <person name="Mlenga V."/>
            <person name="Moru K."/>
            <person name="Mozes J."/>
            <person name="Mulrain L."/>
            <person name="Munson G."/>
            <person name="Naylor J."/>
            <person name="Newes C."/>
            <person name="Nguyen C."/>
            <person name="Nguyen N."/>
            <person name="Nguyen T."/>
            <person name="Nicol R."/>
            <person name="Nielsen C."/>
            <person name="Nizzari M."/>
            <person name="Norbu C."/>
            <person name="Norbu N."/>
            <person name="O'donnell P."/>
            <person name="Okoawo O."/>
            <person name="O'leary S."/>
            <person name="Omotosho B."/>
            <person name="O'neill K."/>
            <person name="Osman S."/>
            <person name="Parker S."/>
            <person name="Perrin D."/>
            <person name="Phunkhang P."/>
            <person name="Piqani B."/>
            <person name="Purcell S."/>
            <person name="Rachupka T."/>
            <person name="Ramasamy U."/>
            <person name="Rameau R."/>
            <person name="Ray V."/>
            <person name="Raymond C."/>
            <person name="Retta R."/>
            <person name="Richardson S."/>
            <person name="Rise C."/>
            <person name="Rodriguez J."/>
            <person name="Rogers J."/>
            <person name="Rogov P."/>
            <person name="Rutman M."/>
            <person name="Schupbach R."/>
            <person name="Seaman C."/>
            <person name="Settipalli S."/>
            <person name="Sharpe T."/>
            <person name="Sheridan J."/>
            <person name="Sherpa N."/>
            <person name="Shi J."/>
            <person name="Smirnov S."/>
            <person name="Smith C."/>
            <person name="Sougnez C."/>
            <person name="Spencer B."/>
            <person name="Stalker J."/>
            <person name="Stange-thomann N."/>
            <person name="Stavropoulos S."/>
            <person name="Stetson K."/>
            <person name="Stone C."/>
            <person name="Stone S."/>
            <person name="Stubbs M."/>
            <person name="Talamas J."/>
            <person name="Tchuinga P."/>
            <person name="Tenzing P."/>
            <person name="Tesfaye S."/>
            <person name="Theodore J."/>
            <person name="Thoulutsang Y."/>
            <person name="Topham K."/>
            <person name="Towey S."/>
            <person name="Tsamla T."/>
            <person name="Tsomo N."/>
            <person name="Vallee D."/>
            <person name="Vassiliev H."/>
            <person name="Venkataraman V."/>
            <person name="Vinson J."/>
            <person name="Vo A."/>
            <person name="Wade C."/>
            <person name="Wang S."/>
            <person name="Wangchuk T."/>
            <person name="Wangdi T."/>
            <person name="Whittaker C."/>
            <person name="Wilkinson J."/>
            <person name="Wu Y."/>
            <person name="Wyman D."/>
            <person name="Yadav S."/>
            <person name="Yang S."/>
            <person name="Yang X."/>
            <person name="Yeager S."/>
            <person name="Yee E."/>
            <person name="Young G."/>
            <person name="Zainoun J."/>
            <person name="Zembeck L."/>
            <person name="Zimmer A."/>
            <person name="Zody M."/>
            <person name="Lander E."/>
        </authorList>
    </citation>
    <scope>NUCLEOTIDE SEQUENCE [LARGE SCALE GENOMIC DNA]</scope>
</reference>
<proteinExistence type="predicted"/>
<sequence length="100" mass="11136">MLNLQNHAIPMLSLTYSKKKDAHGRHSDSSPPEFPVSGAPQVGKRVSSDDELARSSDLTRRLSSSAPPISLPGSIDRKSYMDENNNRSRDYNSVPKRVER</sequence>
<dbReference type="Proteomes" id="UP000007875">
    <property type="component" value="Unassembled WGS sequence"/>
</dbReference>
<dbReference type="AlphaFoldDB" id="H2ZJ09"/>
<feature type="region of interest" description="Disordered" evidence="1">
    <location>
        <begin position="15"/>
        <end position="100"/>
    </location>
</feature>
<evidence type="ECO:0000256" key="1">
    <source>
        <dbReference type="SAM" id="MobiDB-lite"/>
    </source>
</evidence>
<dbReference type="HOGENOM" id="CLU_2305064_0_0_1"/>
<dbReference type="Ensembl" id="ENSCSAVT00000017767.1">
    <property type="protein sequence ID" value="ENSCSAVP00000017575.1"/>
    <property type="gene ID" value="ENSCSAVG00000010352.1"/>
</dbReference>